<dbReference type="AlphaFoldDB" id="A0A7C9DKX8"/>
<proteinExistence type="predicted"/>
<name>A0A7C9DKX8_OPUST</name>
<evidence type="ECO:0000313" key="1">
    <source>
        <dbReference type="EMBL" id="MBA4644247.1"/>
    </source>
</evidence>
<accession>A0A7C9DKX8</accession>
<reference evidence="1" key="2">
    <citation type="submission" date="2020-07" db="EMBL/GenBank/DDBJ databases">
        <authorList>
            <person name="Vera ALvarez R."/>
            <person name="Arias-Moreno D.M."/>
            <person name="Jimenez-Jacinto V."/>
            <person name="Jimenez-Bremont J.F."/>
            <person name="Swaminathan K."/>
            <person name="Moose S.P."/>
            <person name="Guerrero-Gonzalez M.L."/>
            <person name="Marino-Ramirez L."/>
            <person name="Landsman D."/>
            <person name="Rodriguez-Kessler M."/>
            <person name="Delgado-Sanchez P."/>
        </authorList>
    </citation>
    <scope>NUCLEOTIDE SEQUENCE</scope>
    <source>
        <tissue evidence="1">Cladode</tissue>
    </source>
</reference>
<reference evidence="1" key="1">
    <citation type="journal article" date="2013" name="J. Plant Res.">
        <title>Effect of fungi and light on seed germination of three Opuntia species from semiarid lands of central Mexico.</title>
        <authorList>
            <person name="Delgado-Sanchez P."/>
            <person name="Jimenez-Bremont J.F."/>
            <person name="Guerrero-Gonzalez Mde L."/>
            <person name="Flores J."/>
        </authorList>
    </citation>
    <scope>NUCLEOTIDE SEQUENCE</scope>
    <source>
        <tissue evidence="1">Cladode</tissue>
    </source>
</reference>
<dbReference type="EMBL" id="GISG01042740">
    <property type="protein sequence ID" value="MBA4623333.1"/>
    <property type="molecule type" value="Transcribed_RNA"/>
</dbReference>
<organism evidence="1">
    <name type="scientific">Opuntia streptacantha</name>
    <name type="common">Prickly pear cactus</name>
    <name type="synonym">Opuntia cardona</name>
    <dbReference type="NCBI Taxonomy" id="393608"/>
    <lineage>
        <taxon>Eukaryota</taxon>
        <taxon>Viridiplantae</taxon>
        <taxon>Streptophyta</taxon>
        <taxon>Embryophyta</taxon>
        <taxon>Tracheophyta</taxon>
        <taxon>Spermatophyta</taxon>
        <taxon>Magnoliopsida</taxon>
        <taxon>eudicotyledons</taxon>
        <taxon>Gunneridae</taxon>
        <taxon>Pentapetalae</taxon>
        <taxon>Caryophyllales</taxon>
        <taxon>Cactineae</taxon>
        <taxon>Cactaceae</taxon>
        <taxon>Opuntioideae</taxon>
        <taxon>Opuntia</taxon>
    </lineage>
</organism>
<dbReference type="EMBL" id="GISG01137503">
    <property type="protein sequence ID" value="MBA4644247.1"/>
    <property type="molecule type" value="Transcribed_RNA"/>
</dbReference>
<protein>
    <submittedName>
        <fullName evidence="1">Uncharacterized protein</fullName>
    </submittedName>
</protein>
<sequence>MFRNVSFLLLPRNGVFPYNISYASTPRAHQSTPYSWPSPFTTSGDTYSSVPTKEFDLFPPAKLNLRRLTAGDTFADFVLFWAISRPDPYERIRIKFFLLTGLFATVVICGWTCGCRGGGLNSLRKSGSDLVRALFLRWVSFWQRSKSVRVT</sequence>